<dbReference type="InterPro" id="IPR015422">
    <property type="entry name" value="PyrdxlP-dep_Trfase_small"/>
</dbReference>
<dbReference type="PRINTS" id="PR00800">
    <property type="entry name" value="YHDCRBOXLASE"/>
</dbReference>
<dbReference type="PANTHER" id="PTHR11999:SF70">
    <property type="entry name" value="MIP05841P"/>
    <property type="match status" value="1"/>
</dbReference>
<proteinExistence type="inferred from homology"/>
<dbReference type="InterPro" id="IPR002129">
    <property type="entry name" value="PyrdxlP-dep_de-COase"/>
</dbReference>
<evidence type="ECO:0000313" key="8">
    <source>
        <dbReference type="EMBL" id="KZP02638.1"/>
    </source>
</evidence>
<dbReference type="SUPFAM" id="SSF53383">
    <property type="entry name" value="PLP-dependent transferases"/>
    <property type="match status" value="1"/>
</dbReference>
<sequence>MDIEQFRKAGYAAIDAICDYHASIPSRDVVPSVAPGYLRAALPTAAPEHGEDWATIAQDYQDLVVPGLTRWQHPKFFAYFPTSGNFESILGELYAASASNPGFNWLASPACTELEAVMMDWSAKLLGLSAAFLNEGGVGGGVMMTSASDSSLTAITAARTRYIRHIARTSNVDIGALDAAHPGTDSSADGSPHRAVPQPLIYTTTQTHSIGLKAGLVLNLAVRALPVYAEDQYALRGDTLRKALEEDERAGRGVCVLIATIGTTSSGAVDNVKEIAEVAKDYPHLWIHIDAAWAGMAFSCPELRPLGYLDEINACEGVRSVCVNFHKWGLVAWDASTLWVRDRKELTDVLDVTPEFLRTKEGDAGTVIDYRNWHLGLGRRFRSLKLWFVLRSYGVEGFRAHIRKCIALNSLFAALIEESPIFELVTAPSFALSVFRLIPGSKGAALSEAKDKDREAGAEEALNTLNRAFHTALSARTDILLTQTTLDGTFCLRFAVGSQRSEEVDVKWAFGVAEEVGKGVLAGLDAAAAHGANV</sequence>
<organism evidence="8 9">
    <name type="scientific">Athelia psychrophila</name>
    <dbReference type="NCBI Taxonomy" id="1759441"/>
    <lineage>
        <taxon>Eukaryota</taxon>
        <taxon>Fungi</taxon>
        <taxon>Dikarya</taxon>
        <taxon>Basidiomycota</taxon>
        <taxon>Agaricomycotina</taxon>
        <taxon>Agaricomycetes</taxon>
        <taxon>Agaricomycetidae</taxon>
        <taxon>Atheliales</taxon>
        <taxon>Atheliaceae</taxon>
        <taxon>Athelia</taxon>
    </lineage>
</organism>
<dbReference type="Proteomes" id="UP000076532">
    <property type="component" value="Unassembled WGS sequence"/>
</dbReference>
<evidence type="ECO:0000256" key="3">
    <source>
        <dbReference type="ARBA" id="ARBA00022793"/>
    </source>
</evidence>
<dbReference type="GO" id="GO:0005737">
    <property type="term" value="C:cytoplasm"/>
    <property type="evidence" value="ECO:0007669"/>
    <property type="project" value="TreeGrafter"/>
</dbReference>
<dbReference type="EMBL" id="KV418405">
    <property type="protein sequence ID" value="KZP02638.1"/>
    <property type="molecule type" value="Genomic_DNA"/>
</dbReference>
<dbReference type="PROSITE" id="PS00392">
    <property type="entry name" value="DDC_GAD_HDC_YDC"/>
    <property type="match status" value="1"/>
</dbReference>
<keyword evidence="3" id="KW-0210">Decarboxylase</keyword>
<feature type="modified residue" description="N6-(pyridoxal phosphate)lysine" evidence="6">
    <location>
        <position position="327"/>
    </location>
</feature>
<dbReference type="InterPro" id="IPR015421">
    <property type="entry name" value="PyrdxlP-dep_Trfase_major"/>
</dbReference>
<keyword evidence="4 6" id="KW-0663">Pyridoxal phosphate</keyword>
<dbReference type="Gene3D" id="3.40.640.10">
    <property type="entry name" value="Type I PLP-dependent aspartate aminotransferase-like (Major domain)"/>
    <property type="match status" value="1"/>
</dbReference>
<dbReference type="Gene3D" id="3.90.1150.10">
    <property type="entry name" value="Aspartate Aminotransferase, domain 1"/>
    <property type="match status" value="1"/>
</dbReference>
<keyword evidence="9" id="KW-1185">Reference proteome</keyword>
<evidence type="ECO:0000313" key="9">
    <source>
        <dbReference type="Proteomes" id="UP000076532"/>
    </source>
</evidence>
<gene>
    <name evidence="8" type="ORF">FIBSPDRAFT_969766</name>
</gene>
<dbReference type="GO" id="GO:0016831">
    <property type="term" value="F:carboxy-lyase activity"/>
    <property type="evidence" value="ECO:0007669"/>
    <property type="project" value="UniProtKB-KW"/>
</dbReference>
<dbReference type="Gene3D" id="1.20.1340.10">
    <property type="entry name" value="dopa decarboxylase, N-terminal domain"/>
    <property type="match status" value="1"/>
</dbReference>
<evidence type="ECO:0000256" key="2">
    <source>
        <dbReference type="ARBA" id="ARBA00009533"/>
    </source>
</evidence>
<evidence type="ECO:0000256" key="1">
    <source>
        <dbReference type="ARBA" id="ARBA00001933"/>
    </source>
</evidence>
<dbReference type="PANTHER" id="PTHR11999">
    <property type="entry name" value="GROUP II PYRIDOXAL-5-PHOSPHATE DECARBOXYLASE"/>
    <property type="match status" value="1"/>
</dbReference>
<evidence type="ECO:0008006" key="10">
    <source>
        <dbReference type="Google" id="ProtNLM"/>
    </source>
</evidence>
<dbReference type="Pfam" id="PF00282">
    <property type="entry name" value="Pyridoxal_deC"/>
    <property type="match status" value="1"/>
</dbReference>
<evidence type="ECO:0000256" key="5">
    <source>
        <dbReference type="ARBA" id="ARBA00023239"/>
    </source>
</evidence>
<evidence type="ECO:0000256" key="4">
    <source>
        <dbReference type="ARBA" id="ARBA00022898"/>
    </source>
</evidence>
<evidence type="ECO:0000256" key="6">
    <source>
        <dbReference type="PIRSR" id="PIRSR602129-50"/>
    </source>
</evidence>
<dbReference type="GO" id="GO:0019752">
    <property type="term" value="P:carboxylic acid metabolic process"/>
    <property type="evidence" value="ECO:0007669"/>
    <property type="project" value="InterPro"/>
</dbReference>
<dbReference type="GO" id="GO:0030170">
    <property type="term" value="F:pyridoxal phosphate binding"/>
    <property type="evidence" value="ECO:0007669"/>
    <property type="project" value="InterPro"/>
</dbReference>
<dbReference type="STRING" id="436010.A0A167T7B3"/>
<dbReference type="InterPro" id="IPR010977">
    <property type="entry name" value="Aromatic_deC"/>
</dbReference>
<keyword evidence="5 7" id="KW-0456">Lyase</keyword>
<dbReference type="AlphaFoldDB" id="A0A167T7B3"/>
<dbReference type="OrthoDB" id="639767at2759"/>
<evidence type="ECO:0000256" key="7">
    <source>
        <dbReference type="RuleBase" id="RU000382"/>
    </source>
</evidence>
<comment type="cofactor">
    <cofactor evidence="1 6 7">
        <name>pyridoxal 5'-phosphate</name>
        <dbReference type="ChEBI" id="CHEBI:597326"/>
    </cofactor>
</comment>
<dbReference type="GO" id="GO:0006520">
    <property type="term" value="P:amino acid metabolic process"/>
    <property type="evidence" value="ECO:0007669"/>
    <property type="project" value="InterPro"/>
</dbReference>
<comment type="similarity">
    <text evidence="2 7">Belongs to the group II decarboxylase family.</text>
</comment>
<protein>
    <recommendedName>
        <fullName evidence="10">PLP-dependent transferase</fullName>
    </recommendedName>
</protein>
<dbReference type="InterPro" id="IPR021115">
    <property type="entry name" value="Pyridoxal-P_BS"/>
</dbReference>
<accession>A0A167T7B3</accession>
<reference evidence="8 9" key="1">
    <citation type="journal article" date="2016" name="Mol. Biol. Evol.">
        <title>Comparative Genomics of Early-Diverging Mushroom-Forming Fungi Provides Insights into the Origins of Lignocellulose Decay Capabilities.</title>
        <authorList>
            <person name="Nagy L.G."/>
            <person name="Riley R."/>
            <person name="Tritt A."/>
            <person name="Adam C."/>
            <person name="Daum C."/>
            <person name="Floudas D."/>
            <person name="Sun H."/>
            <person name="Yadav J.S."/>
            <person name="Pangilinan J."/>
            <person name="Larsson K.H."/>
            <person name="Matsuura K."/>
            <person name="Barry K."/>
            <person name="Labutti K."/>
            <person name="Kuo R."/>
            <person name="Ohm R.A."/>
            <person name="Bhattacharya S.S."/>
            <person name="Shirouzu T."/>
            <person name="Yoshinaga Y."/>
            <person name="Martin F.M."/>
            <person name="Grigoriev I.V."/>
            <person name="Hibbett D.S."/>
        </authorList>
    </citation>
    <scope>NUCLEOTIDE SEQUENCE [LARGE SCALE GENOMIC DNA]</scope>
    <source>
        <strain evidence="8 9">CBS 109695</strain>
    </source>
</reference>
<dbReference type="InterPro" id="IPR015424">
    <property type="entry name" value="PyrdxlP-dep_Trfase"/>
</dbReference>
<name>A0A167T7B3_9AGAM</name>